<dbReference type="AlphaFoldDB" id="A0A8H7BKC4"/>
<dbReference type="Pfam" id="PF14749">
    <property type="entry name" value="Acyl-CoA_ox_N"/>
    <property type="match status" value="1"/>
</dbReference>
<dbReference type="InterPro" id="IPR055060">
    <property type="entry name" value="ACOX_C_alpha1"/>
</dbReference>
<dbReference type="GO" id="GO:0005504">
    <property type="term" value="F:fatty acid binding"/>
    <property type="evidence" value="ECO:0007669"/>
    <property type="project" value="TreeGrafter"/>
</dbReference>
<feature type="active site" description="Proton acceptor" evidence="15">
    <location>
        <position position="445"/>
    </location>
</feature>
<feature type="binding site" evidence="16">
    <location>
        <position position="194"/>
    </location>
    <ligand>
        <name>FAD</name>
        <dbReference type="ChEBI" id="CHEBI:57692"/>
    </ligand>
</feature>
<keyword evidence="10" id="KW-0067">ATP-binding</keyword>
<dbReference type="GO" id="GO:0033540">
    <property type="term" value="P:fatty acid beta-oxidation using acyl-CoA oxidase"/>
    <property type="evidence" value="ECO:0007669"/>
    <property type="project" value="UniProtKB-UniPathway"/>
</dbReference>
<evidence type="ECO:0000256" key="2">
    <source>
        <dbReference type="ARBA" id="ARBA00001974"/>
    </source>
</evidence>
<evidence type="ECO:0000256" key="14">
    <source>
        <dbReference type="PIRNR" id="PIRNR000168"/>
    </source>
</evidence>
<dbReference type="InterPro" id="IPR006091">
    <property type="entry name" value="Acyl-CoA_Oxase/DH_mid-dom"/>
</dbReference>
<dbReference type="FunFam" id="2.40.110.10:FF:000003">
    <property type="entry name" value="Acyl-coenzyme A oxidase"/>
    <property type="match status" value="1"/>
</dbReference>
<reference evidence="21" key="1">
    <citation type="submission" date="2020-01" db="EMBL/GenBank/DDBJ databases">
        <title>Genome Sequencing of Three Apophysomyces-Like Fungal Strains Confirms a Novel Fungal Genus in the Mucoromycota with divergent Burkholderia-like Endosymbiotic Bacteria.</title>
        <authorList>
            <person name="Stajich J.E."/>
            <person name="Macias A.M."/>
            <person name="Carter-House D."/>
            <person name="Lovett B."/>
            <person name="Kasson L.R."/>
            <person name="Berry K."/>
            <person name="Grigoriev I."/>
            <person name="Chang Y."/>
            <person name="Spatafora J."/>
            <person name="Kasson M.T."/>
        </authorList>
    </citation>
    <scope>NUCLEOTIDE SEQUENCE</scope>
    <source>
        <strain evidence="21">NRRL A-21654</strain>
    </source>
</reference>
<dbReference type="InterPro" id="IPR046373">
    <property type="entry name" value="Acyl-CoA_Oxase/DH_mid-dom_sf"/>
</dbReference>
<evidence type="ECO:0000259" key="18">
    <source>
        <dbReference type="Pfam" id="PF02770"/>
    </source>
</evidence>
<dbReference type="Gene3D" id="1.10.540.10">
    <property type="entry name" value="Acyl-CoA dehydrogenase/oxidase, N-terminal domain"/>
    <property type="match status" value="1"/>
</dbReference>
<evidence type="ECO:0000259" key="19">
    <source>
        <dbReference type="Pfam" id="PF14749"/>
    </source>
</evidence>
<dbReference type="FunFam" id="1.20.140.10:FF:000013">
    <property type="entry name" value="Acyl-coenzyme A oxidase"/>
    <property type="match status" value="1"/>
</dbReference>
<evidence type="ECO:0000259" key="20">
    <source>
        <dbReference type="Pfam" id="PF22924"/>
    </source>
</evidence>
<dbReference type="GO" id="GO:0005524">
    <property type="term" value="F:ATP binding"/>
    <property type="evidence" value="ECO:0007669"/>
    <property type="project" value="UniProtKB-KW"/>
</dbReference>
<evidence type="ECO:0000256" key="11">
    <source>
        <dbReference type="ARBA" id="ARBA00023002"/>
    </source>
</evidence>
<proteinExistence type="inferred from homology"/>
<dbReference type="FunFam" id="1.20.140.10:FF:000005">
    <property type="entry name" value="Acyl-coenzyme A oxidase"/>
    <property type="match status" value="1"/>
</dbReference>
<evidence type="ECO:0000256" key="3">
    <source>
        <dbReference type="ARBA" id="ARBA00004275"/>
    </source>
</evidence>
<feature type="domain" description="Acyl-coenzyme A oxidase N-terminal" evidence="19">
    <location>
        <begin position="35"/>
        <end position="149"/>
    </location>
</feature>
<feature type="binding site" evidence="16">
    <location>
        <position position="155"/>
    </location>
    <ligand>
        <name>FAD</name>
        <dbReference type="ChEBI" id="CHEBI:57692"/>
    </ligand>
</feature>
<dbReference type="SUPFAM" id="SSF56645">
    <property type="entry name" value="Acyl-CoA dehydrogenase NM domain-like"/>
    <property type="match status" value="1"/>
</dbReference>
<keyword evidence="12" id="KW-0443">Lipid metabolism</keyword>
<dbReference type="InterPro" id="IPR029320">
    <property type="entry name" value="Acyl-CoA_ox_N"/>
</dbReference>
<dbReference type="GO" id="GO:0055088">
    <property type="term" value="P:lipid homeostasis"/>
    <property type="evidence" value="ECO:0007669"/>
    <property type="project" value="TreeGrafter"/>
</dbReference>
<evidence type="ECO:0000256" key="13">
    <source>
        <dbReference type="ARBA" id="ARBA00023140"/>
    </source>
</evidence>
<organism evidence="21 22">
    <name type="scientific">Apophysomyces ossiformis</name>
    <dbReference type="NCBI Taxonomy" id="679940"/>
    <lineage>
        <taxon>Eukaryota</taxon>
        <taxon>Fungi</taxon>
        <taxon>Fungi incertae sedis</taxon>
        <taxon>Mucoromycota</taxon>
        <taxon>Mucoromycotina</taxon>
        <taxon>Mucoromycetes</taxon>
        <taxon>Mucorales</taxon>
        <taxon>Mucorineae</taxon>
        <taxon>Mucoraceae</taxon>
        <taxon>Apophysomyces</taxon>
    </lineage>
</organism>
<evidence type="ECO:0000256" key="8">
    <source>
        <dbReference type="ARBA" id="ARBA00022827"/>
    </source>
</evidence>
<evidence type="ECO:0000256" key="12">
    <source>
        <dbReference type="ARBA" id="ARBA00023098"/>
    </source>
</evidence>
<dbReference type="InterPro" id="IPR002655">
    <property type="entry name" value="Acyl-CoA_oxidase_C"/>
</dbReference>
<dbReference type="PIRSF" id="PIRSF000168">
    <property type="entry name" value="Acyl-CoA_oxidase"/>
    <property type="match status" value="1"/>
</dbReference>
<dbReference type="Pfam" id="PF02770">
    <property type="entry name" value="Acyl-CoA_dh_M"/>
    <property type="match status" value="1"/>
</dbReference>
<comment type="caution">
    <text evidence="21">The sequence shown here is derived from an EMBL/GenBank/DDBJ whole genome shotgun (WGS) entry which is preliminary data.</text>
</comment>
<evidence type="ECO:0000313" key="22">
    <source>
        <dbReference type="Proteomes" id="UP000605846"/>
    </source>
</evidence>
<protein>
    <recommendedName>
        <fullName evidence="14">Acyl-coenzyme A oxidase</fullName>
    </recommendedName>
</protein>
<dbReference type="EMBL" id="JABAYA010000132">
    <property type="protein sequence ID" value="KAF7724025.1"/>
    <property type="molecule type" value="Genomic_DNA"/>
</dbReference>
<keyword evidence="22" id="KW-1185">Reference proteome</keyword>
<dbReference type="InterPro" id="IPR036250">
    <property type="entry name" value="AcylCo_DH-like_C"/>
</dbReference>
<dbReference type="GO" id="GO:0071949">
    <property type="term" value="F:FAD binding"/>
    <property type="evidence" value="ECO:0007669"/>
    <property type="project" value="InterPro"/>
</dbReference>
<evidence type="ECO:0000256" key="6">
    <source>
        <dbReference type="ARBA" id="ARBA00022630"/>
    </source>
</evidence>
<evidence type="ECO:0000256" key="9">
    <source>
        <dbReference type="ARBA" id="ARBA00022832"/>
    </source>
</evidence>
<dbReference type="Proteomes" id="UP000605846">
    <property type="component" value="Unassembled WGS sequence"/>
</dbReference>
<accession>A0A8H7BKC4</accession>
<evidence type="ECO:0000256" key="4">
    <source>
        <dbReference type="ARBA" id="ARBA00004846"/>
    </source>
</evidence>
<dbReference type="InterPro" id="IPR037069">
    <property type="entry name" value="AcylCoA_DH/ox_N_sf"/>
</dbReference>
<dbReference type="UniPathway" id="UPA00661"/>
<comment type="similarity">
    <text evidence="5 14">Belongs to the acyl-CoA oxidase family.</text>
</comment>
<dbReference type="SUPFAM" id="SSF47203">
    <property type="entry name" value="Acyl-CoA dehydrogenase C-terminal domain-like"/>
    <property type="match status" value="2"/>
</dbReference>
<comment type="cofactor">
    <cofactor evidence="2">
        <name>FAD</name>
        <dbReference type="ChEBI" id="CHEBI:57692"/>
    </cofactor>
</comment>
<dbReference type="GO" id="GO:0003997">
    <property type="term" value="F:acyl-CoA oxidase activity"/>
    <property type="evidence" value="ECO:0007669"/>
    <property type="project" value="UniProtKB-EC"/>
</dbReference>
<name>A0A8H7BKC4_9FUNG</name>
<dbReference type="Gene3D" id="1.20.140.10">
    <property type="entry name" value="Butyryl-CoA Dehydrogenase, subunit A, domain 3"/>
    <property type="match status" value="2"/>
</dbReference>
<dbReference type="GO" id="GO:0005777">
    <property type="term" value="C:peroxisome"/>
    <property type="evidence" value="ECO:0007669"/>
    <property type="project" value="UniProtKB-SubCell"/>
</dbReference>
<dbReference type="Pfam" id="PF22924">
    <property type="entry name" value="ACOX_C_alpha1"/>
    <property type="match status" value="1"/>
</dbReference>
<evidence type="ECO:0000256" key="5">
    <source>
        <dbReference type="ARBA" id="ARBA00006288"/>
    </source>
</evidence>
<keyword evidence="11" id="KW-0560">Oxidoreductase</keyword>
<evidence type="ECO:0000256" key="10">
    <source>
        <dbReference type="ARBA" id="ARBA00022840"/>
    </source>
</evidence>
<dbReference type="Gene3D" id="2.40.110.10">
    <property type="entry name" value="Butyryl-CoA Dehydrogenase, subunit A, domain 2"/>
    <property type="match status" value="1"/>
</dbReference>
<evidence type="ECO:0000313" key="21">
    <source>
        <dbReference type="EMBL" id="KAF7724025.1"/>
    </source>
</evidence>
<keyword evidence="9" id="KW-0276">Fatty acid metabolism</keyword>
<keyword evidence="8 14" id="KW-0274">FAD</keyword>
<keyword evidence="7" id="KW-0547">Nucleotide-binding</keyword>
<keyword evidence="6 14" id="KW-0285">Flavoprotein</keyword>
<comment type="pathway">
    <text evidence="4">Lipid metabolism; peroxisomal fatty acid beta-oxidation.</text>
</comment>
<dbReference type="PANTHER" id="PTHR10909:SF250">
    <property type="entry name" value="PEROXISOMAL ACYL-COENZYME A OXIDASE 1"/>
    <property type="match status" value="1"/>
</dbReference>
<dbReference type="PANTHER" id="PTHR10909">
    <property type="entry name" value="ELECTRON TRANSPORT OXIDOREDUCTASE"/>
    <property type="match status" value="1"/>
</dbReference>
<comment type="catalytic activity">
    <reaction evidence="1">
        <text>a 2,3-saturated acyl-CoA + O2 = a (2E)-enoyl-CoA + H2O2</text>
        <dbReference type="Rhea" id="RHEA:38959"/>
        <dbReference type="ChEBI" id="CHEBI:15379"/>
        <dbReference type="ChEBI" id="CHEBI:16240"/>
        <dbReference type="ChEBI" id="CHEBI:58856"/>
        <dbReference type="ChEBI" id="CHEBI:65111"/>
        <dbReference type="EC" id="1.3.3.6"/>
    </reaction>
</comment>
<keyword evidence="13" id="KW-0576">Peroxisome</keyword>
<feature type="domain" description="Acyl-CoA oxidase/dehydrogenase middle" evidence="18">
    <location>
        <begin position="151"/>
        <end position="259"/>
    </location>
</feature>
<feature type="domain" description="Acyl-CoA oxidase C-terminal" evidence="17">
    <location>
        <begin position="504"/>
        <end position="682"/>
    </location>
</feature>
<evidence type="ECO:0000256" key="15">
    <source>
        <dbReference type="PIRSR" id="PIRSR000168-1"/>
    </source>
</evidence>
<dbReference type="FunFam" id="1.10.540.10:FF:000006">
    <property type="entry name" value="Acyl-coenzyme A oxidase"/>
    <property type="match status" value="1"/>
</dbReference>
<gene>
    <name evidence="21" type="ORF">EC973_001432</name>
</gene>
<evidence type="ECO:0000256" key="16">
    <source>
        <dbReference type="PIRSR" id="PIRSR000168-2"/>
    </source>
</evidence>
<dbReference type="Pfam" id="PF01756">
    <property type="entry name" value="ACOX"/>
    <property type="match status" value="1"/>
</dbReference>
<dbReference type="InterPro" id="IPR012258">
    <property type="entry name" value="Acyl-CoA_oxidase"/>
</dbReference>
<dbReference type="InterPro" id="IPR009100">
    <property type="entry name" value="AcylCoA_DH/oxidase_NM_dom_sf"/>
</dbReference>
<evidence type="ECO:0000256" key="7">
    <source>
        <dbReference type="ARBA" id="ARBA00022741"/>
    </source>
</evidence>
<feature type="domain" description="Acyl-CoA oxidase C-alpha1" evidence="20">
    <location>
        <begin position="292"/>
        <end position="460"/>
    </location>
</feature>
<evidence type="ECO:0000256" key="1">
    <source>
        <dbReference type="ARBA" id="ARBA00001201"/>
    </source>
</evidence>
<dbReference type="OrthoDB" id="538336at2759"/>
<sequence length="702" mass="78986">MSFDNNIPTTFPDLAPRGPSGDLLLAAERAKTSFDVQKLSEFMYTKEWLERMDKVLQVIESEPAFDKTNRYFESREAKIASGLRKDKRVVELIKEHNWDETDSQIAYFLFDQSTPFTLHYNMFIPTLRSQTTDEQKKLFLEPALKHHIIGCYAQTELGHGSNVQGIETTATYIPETNEFEIHSPTLTAAKWWIGGLGTAATHAIVMARLITDGKDYGPHPFCVHIRSLEDHRPLPGITVGDIGPKFGFNSVDNGFIMFDHYRVPHISFLAKYSKVKPGTGEYIKPPNAKLSYGTMVFVRANIVMGSRYAMAKAATIAVRYSAVRQQFVDAANPRKWDKKVIETPVIDYTMQQYRLLPTVAAAYACFFTGREMIRLYNLNQEAMQQGNFDLLADLHASSSGLKSLTTTMAIDAIEDCRRACGGHGYSMFSGLGMFYQDYLPNVTWEGDNYILTQQTARYLLKTLRNVVAGKAVPSEYNPTITYLTQFLQNPKAKCPATAPSDFLNPELILSAFGFRAAYGIAQVAEQIDRQGRSWNSMLVEISRISKAHCQFVLVRNFIVTLQNDPSLAAPEMRPIVKVLRSMATLFALHTMEKELAEFVLSGYISSEQTKMLKDQVISLLEQIRPDAVALVDAFALPDYYLHSALGRYDGKVYEAMTKMAEREPLNHTQVVAGYEECIKPLISQGKAAGRWKEDGSLQIAKL</sequence>
<evidence type="ECO:0000259" key="17">
    <source>
        <dbReference type="Pfam" id="PF01756"/>
    </source>
</evidence>
<comment type="subcellular location">
    <subcellularLocation>
        <location evidence="3">Peroxisome</location>
    </subcellularLocation>
</comment>